<dbReference type="Proteomes" id="UP000318538">
    <property type="component" value="Chromosome"/>
</dbReference>
<keyword evidence="1" id="KW-0472">Membrane</keyword>
<keyword evidence="3" id="KW-1185">Reference proteome</keyword>
<evidence type="ECO:0000313" key="2">
    <source>
        <dbReference type="EMBL" id="QDT01880.1"/>
    </source>
</evidence>
<reference evidence="2 3" key="1">
    <citation type="submission" date="2019-02" db="EMBL/GenBank/DDBJ databases">
        <title>Deep-cultivation of Planctomycetes and their phenomic and genomic characterization uncovers novel biology.</title>
        <authorList>
            <person name="Wiegand S."/>
            <person name="Jogler M."/>
            <person name="Boedeker C."/>
            <person name="Pinto D."/>
            <person name="Vollmers J."/>
            <person name="Rivas-Marin E."/>
            <person name="Kohn T."/>
            <person name="Peeters S.H."/>
            <person name="Heuer A."/>
            <person name="Rast P."/>
            <person name="Oberbeckmann S."/>
            <person name="Bunk B."/>
            <person name="Jeske O."/>
            <person name="Meyerdierks A."/>
            <person name="Storesund J.E."/>
            <person name="Kallscheuer N."/>
            <person name="Luecker S."/>
            <person name="Lage O.M."/>
            <person name="Pohl T."/>
            <person name="Merkel B.J."/>
            <person name="Hornburger P."/>
            <person name="Mueller R.-W."/>
            <person name="Bruemmer F."/>
            <person name="Labrenz M."/>
            <person name="Spormann A.M."/>
            <person name="Op den Camp H."/>
            <person name="Overmann J."/>
            <person name="Amann R."/>
            <person name="Jetten M.S.M."/>
            <person name="Mascher T."/>
            <person name="Medema M.H."/>
            <person name="Devos D.P."/>
            <person name="Kaster A.-K."/>
            <person name="Ovreas L."/>
            <person name="Rohde M."/>
            <person name="Galperin M.Y."/>
            <person name="Jogler C."/>
        </authorList>
    </citation>
    <scope>NUCLEOTIDE SEQUENCE [LARGE SCALE GENOMIC DNA]</scope>
    <source>
        <strain evidence="2 3">K22_7</strain>
    </source>
</reference>
<keyword evidence="1" id="KW-1133">Transmembrane helix</keyword>
<proteinExistence type="predicted"/>
<keyword evidence="1" id="KW-0812">Transmembrane</keyword>
<gene>
    <name evidence="2" type="ORF">K227x_02490</name>
</gene>
<feature type="transmembrane region" description="Helical" evidence="1">
    <location>
        <begin position="57"/>
        <end position="77"/>
    </location>
</feature>
<dbReference type="AlphaFoldDB" id="A0A517N411"/>
<accession>A0A517N411</accession>
<feature type="transmembrane region" description="Helical" evidence="1">
    <location>
        <begin position="17"/>
        <end position="37"/>
    </location>
</feature>
<dbReference type="KEGG" id="rlc:K227x_02490"/>
<name>A0A517N411_9BACT</name>
<evidence type="ECO:0000256" key="1">
    <source>
        <dbReference type="SAM" id="Phobius"/>
    </source>
</evidence>
<organism evidence="2 3">
    <name type="scientific">Rubripirellula lacrimiformis</name>
    <dbReference type="NCBI Taxonomy" id="1930273"/>
    <lineage>
        <taxon>Bacteria</taxon>
        <taxon>Pseudomonadati</taxon>
        <taxon>Planctomycetota</taxon>
        <taxon>Planctomycetia</taxon>
        <taxon>Pirellulales</taxon>
        <taxon>Pirellulaceae</taxon>
        <taxon>Rubripirellula</taxon>
    </lineage>
</organism>
<protein>
    <submittedName>
        <fullName evidence="2">Uncharacterized protein</fullName>
    </submittedName>
</protein>
<sequence length="107" mass="12053">MVTRTVDRNQMNAKPQFGLRAFIAATTFLCCFLAGVFRNVDALRSDWPSAAIATARTYAIFWLCVLSATIILMPVLYRLRIYTIAWIFMVAACLLMLANFLLPLGQL</sequence>
<dbReference type="EMBL" id="CP036525">
    <property type="protein sequence ID" value="QDT01880.1"/>
    <property type="molecule type" value="Genomic_DNA"/>
</dbReference>
<feature type="transmembrane region" description="Helical" evidence="1">
    <location>
        <begin position="84"/>
        <end position="102"/>
    </location>
</feature>
<evidence type="ECO:0000313" key="3">
    <source>
        <dbReference type="Proteomes" id="UP000318538"/>
    </source>
</evidence>